<reference evidence="2 3" key="1">
    <citation type="journal article" date="2006" name="Science">
        <title>The genome of black cottonwood, Populus trichocarpa (Torr. &amp; Gray).</title>
        <authorList>
            <person name="Tuskan G.A."/>
            <person name="Difazio S."/>
            <person name="Jansson S."/>
            <person name="Bohlmann J."/>
            <person name="Grigoriev I."/>
            <person name="Hellsten U."/>
            <person name="Putnam N."/>
            <person name="Ralph S."/>
            <person name="Rombauts S."/>
            <person name="Salamov A."/>
            <person name="Schein J."/>
            <person name="Sterck L."/>
            <person name="Aerts A."/>
            <person name="Bhalerao R.R."/>
            <person name="Bhalerao R.P."/>
            <person name="Blaudez D."/>
            <person name="Boerjan W."/>
            <person name="Brun A."/>
            <person name="Brunner A."/>
            <person name="Busov V."/>
            <person name="Campbell M."/>
            <person name="Carlson J."/>
            <person name="Chalot M."/>
            <person name="Chapman J."/>
            <person name="Chen G.L."/>
            <person name="Cooper D."/>
            <person name="Coutinho P.M."/>
            <person name="Couturier J."/>
            <person name="Covert S."/>
            <person name="Cronk Q."/>
            <person name="Cunningham R."/>
            <person name="Davis J."/>
            <person name="Degroeve S."/>
            <person name="Dejardin A."/>
            <person name="Depamphilis C."/>
            <person name="Detter J."/>
            <person name="Dirks B."/>
            <person name="Dubchak I."/>
            <person name="Duplessis S."/>
            <person name="Ehlting J."/>
            <person name="Ellis B."/>
            <person name="Gendler K."/>
            <person name="Goodstein D."/>
            <person name="Gribskov M."/>
            <person name="Grimwood J."/>
            <person name="Groover A."/>
            <person name="Gunter L."/>
            <person name="Hamberger B."/>
            <person name="Heinze B."/>
            <person name="Helariutta Y."/>
            <person name="Henrissat B."/>
            <person name="Holligan D."/>
            <person name="Holt R."/>
            <person name="Huang W."/>
            <person name="Islam-Faridi N."/>
            <person name="Jones S."/>
            <person name="Jones-Rhoades M."/>
            <person name="Jorgensen R."/>
            <person name="Joshi C."/>
            <person name="Kangasjarvi J."/>
            <person name="Karlsson J."/>
            <person name="Kelleher C."/>
            <person name="Kirkpatrick R."/>
            <person name="Kirst M."/>
            <person name="Kohler A."/>
            <person name="Kalluri U."/>
            <person name="Larimer F."/>
            <person name="Leebens-Mack J."/>
            <person name="Leple J.C."/>
            <person name="Locascio P."/>
            <person name="Lou Y."/>
            <person name="Lucas S."/>
            <person name="Martin F."/>
            <person name="Montanini B."/>
            <person name="Napoli C."/>
            <person name="Nelson D.R."/>
            <person name="Nelson C."/>
            <person name="Nieminen K."/>
            <person name="Nilsson O."/>
            <person name="Pereda V."/>
            <person name="Peter G."/>
            <person name="Philippe R."/>
            <person name="Pilate G."/>
            <person name="Poliakov A."/>
            <person name="Razumovskaya J."/>
            <person name="Richardson P."/>
            <person name="Rinaldi C."/>
            <person name="Ritland K."/>
            <person name="Rouze P."/>
            <person name="Ryaboy D."/>
            <person name="Schmutz J."/>
            <person name="Schrader J."/>
            <person name="Segerman B."/>
            <person name="Shin H."/>
            <person name="Siddiqui A."/>
            <person name="Sterky F."/>
            <person name="Terry A."/>
            <person name="Tsai C.J."/>
            <person name="Uberbacher E."/>
            <person name="Unneberg P."/>
            <person name="Vahala J."/>
            <person name="Wall K."/>
            <person name="Wessler S."/>
            <person name="Yang G."/>
            <person name="Yin T."/>
            <person name="Douglas C."/>
            <person name="Marra M."/>
            <person name="Sandberg G."/>
            <person name="Van de Peer Y."/>
            <person name="Rokhsar D."/>
        </authorList>
    </citation>
    <scope>NUCLEOTIDE SEQUENCE [LARGE SCALE GENOMIC DNA]</scope>
    <source>
        <strain evidence="3">cv. Nisqually</strain>
    </source>
</reference>
<dbReference type="EMBL" id="CM009301">
    <property type="protein sequence ID" value="PNT10980.1"/>
    <property type="molecule type" value="Genomic_DNA"/>
</dbReference>
<name>A0A2K1YD72_POPTR</name>
<evidence type="ECO:0000313" key="3">
    <source>
        <dbReference type="Proteomes" id="UP000006729"/>
    </source>
</evidence>
<evidence type="ECO:0000256" key="1">
    <source>
        <dbReference type="SAM" id="Phobius"/>
    </source>
</evidence>
<dbReference type="Proteomes" id="UP000006729">
    <property type="component" value="Chromosome 12"/>
</dbReference>
<evidence type="ECO:0000313" key="2">
    <source>
        <dbReference type="EMBL" id="PNT10980.1"/>
    </source>
</evidence>
<keyword evidence="1" id="KW-0812">Transmembrane</keyword>
<accession>A0A2K1YD72</accession>
<dbReference type="InParanoid" id="A0A2K1YD72"/>
<keyword evidence="1" id="KW-0472">Membrane</keyword>
<keyword evidence="3" id="KW-1185">Reference proteome</keyword>
<keyword evidence="1" id="KW-1133">Transmembrane helix</keyword>
<proteinExistence type="predicted"/>
<gene>
    <name evidence="2" type="ORF">POPTR_012G137000</name>
</gene>
<dbReference type="AlphaFoldDB" id="A0A2K1YD72"/>
<organism evidence="2 3">
    <name type="scientific">Populus trichocarpa</name>
    <name type="common">Western balsam poplar</name>
    <name type="synonym">Populus balsamifera subsp. trichocarpa</name>
    <dbReference type="NCBI Taxonomy" id="3694"/>
    <lineage>
        <taxon>Eukaryota</taxon>
        <taxon>Viridiplantae</taxon>
        <taxon>Streptophyta</taxon>
        <taxon>Embryophyta</taxon>
        <taxon>Tracheophyta</taxon>
        <taxon>Spermatophyta</taxon>
        <taxon>Magnoliopsida</taxon>
        <taxon>eudicotyledons</taxon>
        <taxon>Gunneridae</taxon>
        <taxon>Pentapetalae</taxon>
        <taxon>rosids</taxon>
        <taxon>fabids</taxon>
        <taxon>Malpighiales</taxon>
        <taxon>Salicaceae</taxon>
        <taxon>Saliceae</taxon>
        <taxon>Populus</taxon>
    </lineage>
</organism>
<protein>
    <submittedName>
        <fullName evidence="2">Uncharacterized protein</fullName>
    </submittedName>
</protein>
<feature type="transmembrane region" description="Helical" evidence="1">
    <location>
        <begin position="25"/>
        <end position="50"/>
    </location>
</feature>
<sequence>MVFLQWVAISWWEIDGILEYESLTIYNSICFLVMALIREILFVLFLGLFLSGISTAAPREATLPITQKGGGFFLAKVIVPPSAPGKRHNYVPRLRSIPATIV</sequence>